<evidence type="ECO:0000256" key="1">
    <source>
        <dbReference type="ARBA" id="ARBA00000013"/>
    </source>
</evidence>
<feature type="binding site" evidence="17">
    <location>
        <position position="453"/>
    </location>
    <ligand>
        <name>AMP</name>
        <dbReference type="ChEBI" id="CHEBI:456215"/>
    </ligand>
</feature>
<feature type="binding site" evidence="17">
    <location>
        <begin position="424"/>
        <end position="428"/>
    </location>
    <ligand>
        <name>AMP</name>
        <dbReference type="ChEBI" id="CHEBI:456215"/>
    </ligand>
</feature>
<keyword evidence="22" id="KW-0418">Kinase</keyword>
<comment type="catalytic activity">
    <reaction evidence="1 18 19">
        <text>(6R)-NADHX = (6S)-NADHX</text>
        <dbReference type="Rhea" id="RHEA:32215"/>
        <dbReference type="ChEBI" id="CHEBI:64074"/>
        <dbReference type="ChEBI" id="CHEBI:64075"/>
        <dbReference type="EC" id="5.1.99.6"/>
    </reaction>
</comment>
<keyword evidence="6 17" id="KW-0547">Nucleotide-binding</keyword>
<dbReference type="PANTHER" id="PTHR12592:SF0">
    <property type="entry name" value="ATP-DEPENDENT (S)-NAD(P)H-HYDRATE DEHYDRATASE"/>
    <property type="match status" value="1"/>
</dbReference>
<comment type="cofactor">
    <cofactor evidence="17">
        <name>Mg(2+)</name>
        <dbReference type="ChEBI" id="CHEBI:18420"/>
    </cofactor>
</comment>
<dbReference type="SUPFAM" id="SSF53613">
    <property type="entry name" value="Ribokinase-like"/>
    <property type="match status" value="1"/>
</dbReference>
<feature type="domain" description="YjeF C-terminal" evidence="20">
    <location>
        <begin position="228"/>
        <end position="513"/>
    </location>
</feature>
<dbReference type="InterPro" id="IPR029056">
    <property type="entry name" value="Ribokinase-like"/>
</dbReference>
<dbReference type="GO" id="GO:0005524">
    <property type="term" value="F:ATP binding"/>
    <property type="evidence" value="ECO:0007669"/>
    <property type="project" value="UniProtKB-UniRule"/>
</dbReference>
<dbReference type="RefSeq" id="WP_013537794.1">
    <property type="nucleotide sequence ID" value="NC_014926.1"/>
</dbReference>
<comment type="similarity">
    <text evidence="3 19">In the N-terminal section; belongs to the NnrE/AIBP family.</text>
</comment>
<evidence type="ECO:0000259" key="20">
    <source>
        <dbReference type="PROSITE" id="PS51383"/>
    </source>
</evidence>
<evidence type="ECO:0000256" key="13">
    <source>
        <dbReference type="ARBA" id="ARBA00023268"/>
    </source>
</evidence>
<evidence type="ECO:0000256" key="10">
    <source>
        <dbReference type="ARBA" id="ARBA00023027"/>
    </source>
</evidence>
<keyword evidence="23" id="KW-1185">Reference proteome</keyword>
<comment type="catalytic activity">
    <reaction evidence="16 17 19">
        <text>(6S)-NADPHX + ADP = AMP + phosphate + NADPH + H(+)</text>
        <dbReference type="Rhea" id="RHEA:32235"/>
        <dbReference type="ChEBI" id="CHEBI:15378"/>
        <dbReference type="ChEBI" id="CHEBI:43474"/>
        <dbReference type="ChEBI" id="CHEBI:57783"/>
        <dbReference type="ChEBI" id="CHEBI:64076"/>
        <dbReference type="ChEBI" id="CHEBI:456215"/>
        <dbReference type="ChEBI" id="CHEBI:456216"/>
        <dbReference type="EC" id="4.2.1.136"/>
    </reaction>
</comment>
<comment type="subunit">
    <text evidence="17">Homotetramer.</text>
</comment>
<accession>E8T2B3</accession>
<protein>
    <recommendedName>
        <fullName evidence="19">Bifunctional NAD(P)H-hydrate repair enzyme</fullName>
    </recommendedName>
    <alternativeName>
        <fullName evidence="19">Nicotinamide nucleotide repair protein</fullName>
    </alternativeName>
    <domain>
        <recommendedName>
            <fullName evidence="19">ADP-dependent (S)-NAD(P)H-hydrate dehydratase</fullName>
            <ecNumber evidence="19">4.2.1.136</ecNumber>
        </recommendedName>
        <alternativeName>
            <fullName evidence="19">ADP-dependent NAD(P)HX dehydratase</fullName>
        </alternativeName>
    </domain>
    <domain>
        <recommendedName>
            <fullName evidence="19">NAD(P)H-hydrate epimerase</fullName>
            <ecNumber evidence="19">5.1.99.6</ecNumber>
        </recommendedName>
    </domain>
</protein>
<keyword evidence="11 18" id="KW-0413">Isomerase</keyword>
<dbReference type="Gene3D" id="3.40.50.10260">
    <property type="entry name" value="YjeF N-terminal domain"/>
    <property type="match status" value="1"/>
</dbReference>
<dbReference type="AlphaFoldDB" id="E8T2B3"/>
<feature type="binding site" evidence="17">
    <location>
        <position position="454"/>
    </location>
    <ligand>
        <name>(6S)-NADPHX</name>
        <dbReference type="ChEBI" id="CHEBI:64076"/>
    </ligand>
</feature>
<proteinExistence type="inferred from homology"/>
<sequence>MRLLTAKEMAQIDAETINTLGVPGVVLMENAARGVTEVIYREVKGTSAVVVCGKGNNGGDSLAVARNLYNLGYDVEVILTAPVEELKGDARVNGEILSRLPVPIHVVREESQLLEVYSLLKEADFVVDALFGTGLSKPLSGFYAELVDVVNRAAKQVVSVDIPSGISADTGQIIGPHVKADYTVTFAFPKIAHVMPPACDYVGKLFIVDISIPEDIPFFLGPERYLLTLDEVAFTYPLREVMDHKYTFGHLLVVGGSKGKTGAPSMAADAALRAGVGLSTVMVPESLNGVFEVKLTEVMSLPVDDGGRGIFAVESLDEALKLVRNGKFSAVVVGPGLGSDPSTFEFAREFIKECNLPMVIDADGLNALAEDTSPLKLKETPVVITPHVGEFVRLSGVPKEEVLKEPWRHALEFARSHRVVVVLKSGRTVVATPEGQVFVNVIGNPGMATAGTGDVLAGVIGALLAMGIDAEDAAKFGVFLHSLAGDIAAERLTQEGMKATDLITFLPEAIKRIKELEVEPLRGELPFVTSLREAVGV</sequence>
<dbReference type="STRING" id="648996.Theam_1041"/>
<keyword evidence="13" id="KW-0511">Multifunctional enzyme</keyword>
<evidence type="ECO:0000256" key="2">
    <source>
        <dbReference type="ARBA" id="ARBA00000909"/>
    </source>
</evidence>
<dbReference type="GO" id="GO:0046496">
    <property type="term" value="P:nicotinamide nucleotide metabolic process"/>
    <property type="evidence" value="ECO:0007669"/>
    <property type="project" value="UniProtKB-UniRule"/>
</dbReference>
<comment type="function">
    <text evidence="17">Catalyzes the dehydration of the S-form of NAD(P)HX at the expense of ADP, which is converted to AMP. Together with NAD(P)HX epimerase, which catalyzes the epimerization of the S- and R-forms, the enzyme allows the repair of both epimers of NAD(P)HX, a damaged form of NAD(P)H that is a result of enzymatic or heat-dependent hydration.</text>
</comment>
<evidence type="ECO:0000256" key="18">
    <source>
        <dbReference type="HAMAP-Rule" id="MF_01966"/>
    </source>
</evidence>
<keyword evidence="7 17" id="KW-0067">ATP-binding</keyword>
<dbReference type="EMBL" id="CP002444">
    <property type="protein sequence ID" value="ADU97008.1"/>
    <property type="molecule type" value="Genomic_DNA"/>
</dbReference>
<dbReference type="Pfam" id="PF03853">
    <property type="entry name" value="YjeF_N"/>
    <property type="match status" value="1"/>
</dbReference>
<evidence type="ECO:0000256" key="8">
    <source>
        <dbReference type="ARBA" id="ARBA00022857"/>
    </source>
</evidence>
<reference evidence="22" key="1">
    <citation type="submission" date="2011-01" db="EMBL/GenBank/DDBJ databases">
        <title>Complete sequence of chromosome of Thermovibrio ammonificans HB-1.</title>
        <authorList>
            <consortium name="US DOE Joint Genome Institute"/>
            <person name="Lucas S."/>
            <person name="Copeland A."/>
            <person name="Lapidus A."/>
            <person name="Cheng J.-F."/>
            <person name="Goodwin L."/>
            <person name="Pitluck S."/>
            <person name="Davenport K."/>
            <person name="Detter J.C."/>
            <person name="Han C."/>
            <person name="Tapia R."/>
            <person name="Land M."/>
            <person name="Hauser L."/>
            <person name="Kyrpides N."/>
            <person name="Ivanova N."/>
            <person name="Ovchinnikova G."/>
            <person name="Vetriani C."/>
            <person name="Woyke T."/>
        </authorList>
    </citation>
    <scope>NUCLEOTIDE SEQUENCE [LARGE SCALE GENOMIC DNA]</scope>
    <source>
        <strain evidence="22">HB-1</strain>
    </source>
</reference>
<feature type="binding site" evidence="17">
    <location>
        <position position="263"/>
    </location>
    <ligand>
        <name>(6S)-NADPHX</name>
        <dbReference type="ChEBI" id="CHEBI:64076"/>
    </ligand>
</feature>
<evidence type="ECO:0000313" key="23">
    <source>
        <dbReference type="Proteomes" id="UP000006362"/>
    </source>
</evidence>
<keyword evidence="9 18" id="KW-0630">Potassium</keyword>
<evidence type="ECO:0000256" key="11">
    <source>
        <dbReference type="ARBA" id="ARBA00023235"/>
    </source>
</evidence>
<comment type="similarity">
    <text evidence="18">Belongs to the NnrE/AIBP family.</text>
</comment>
<dbReference type="EC" id="4.2.1.136" evidence="19"/>
<comment type="cofactor">
    <cofactor evidence="18 19">
        <name>K(+)</name>
        <dbReference type="ChEBI" id="CHEBI:29103"/>
    </cofactor>
    <text evidence="18 19">Binds 1 potassium ion per subunit.</text>
</comment>
<dbReference type="EC" id="5.1.99.6" evidence="19"/>
<evidence type="ECO:0000256" key="17">
    <source>
        <dbReference type="HAMAP-Rule" id="MF_01965"/>
    </source>
</evidence>
<dbReference type="KEGG" id="tam:Theam_1041"/>
<comment type="similarity">
    <text evidence="17">Belongs to the NnrD/CARKD family.</text>
</comment>
<evidence type="ECO:0000256" key="4">
    <source>
        <dbReference type="ARBA" id="ARBA00009524"/>
    </source>
</evidence>
<feature type="binding site" evidence="18">
    <location>
        <begin position="132"/>
        <end position="138"/>
    </location>
    <ligand>
        <name>(6S)-NADPHX</name>
        <dbReference type="ChEBI" id="CHEBI:64076"/>
    </ligand>
</feature>
<name>E8T2B3_THEA1</name>
<dbReference type="PANTHER" id="PTHR12592">
    <property type="entry name" value="ATP-DEPENDENT (S)-NAD(P)H-HYDRATE DEHYDRATASE FAMILY MEMBER"/>
    <property type="match status" value="1"/>
</dbReference>
<dbReference type="GO" id="GO:0016301">
    <property type="term" value="F:kinase activity"/>
    <property type="evidence" value="ECO:0007669"/>
    <property type="project" value="UniProtKB-KW"/>
</dbReference>
<feature type="binding site" evidence="17">
    <location>
        <position position="387"/>
    </location>
    <ligand>
        <name>(6S)-NADPHX</name>
        <dbReference type="ChEBI" id="CHEBI:64076"/>
    </ligand>
</feature>
<evidence type="ECO:0000313" key="22">
    <source>
        <dbReference type="EMBL" id="ADU97008.1"/>
    </source>
</evidence>
<organism evidence="22 23">
    <name type="scientific">Thermovibrio ammonificans (strain DSM 15698 / JCM 12110 / HB-1)</name>
    <dbReference type="NCBI Taxonomy" id="648996"/>
    <lineage>
        <taxon>Bacteria</taxon>
        <taxon>Pseudomonadati</taxon>
        <taxon>Aquificota</taxon>
        <taxon>Aquificia</taxon>
        <taxon>Desulfurobacteriales</taxon>
        <taxon>Desulfurobacteriaceae</taxon>
        <taxon>Thermovibrio</taxon>
    </lineage>
</organism>
<evidence type="ECO:0000256" key="7">
    <source>
        <dbReference type="ARBA" id="ARBA00022840"/>
    </source>
</evidence>
<dbReference type="InterPro" id="IPR030677">
    <property type="entry name" value="Nnr"/>
</dbReference>
<evidence type="ECO:0000256" key="9">
    <source>
        <dbReference type="ARBA" id="ARBA00022958"/>
    </source>
</evidence>
<feature type="binding site" evidence="18">
    <location>
        <position position="164"/>
    </location>
    <ligand>
        <name>K(+)</name>
        <dbReference type="ChEBI" id="CHEBI:29103"/>
    </ligand>
</feature>
<keyword evidence="10 17" id="KW-0520">NAD</keyword>
<dbReference type="Proteomes" id="UP000006362">
    <property type="component" value="Chromosome"/>
</dbReference>
<comment type="similarity">
    <text evidence="4 19">In the C-terminal section; belongs to the NnrD/CARKD family.</text>
</comment>
<comment type="function">
    <text evidence="14 19">Bifunctional enzyme that catalyzes the epimerization of the S- and R-forms of NAD(P)HX and the dehydration of the S-form of NAD(P)HX at the expense of ADP, which is converted to AMP. This allows the repair of both epimers of NAD(P)HX, a damaged form of NAD(P)H that is a result of enzymatic or heat-dependent hydration.</text>
</comment>
<evidence type="ECO:0000256" key="5">
    <source>
        <dbReference type="ARBA" id="ARBA00022723"/>
    </source>
</evidence>
<dbReference type="InterPro" id="IPR004443">
    <property type="entry name" value="YjeF_N_dom"/>
</dbReference>
<dbReference type="HOGENOM" id="CLU_024853_4_1_0"/>
<dbReference type="InterPro" id="IPR017953">
    <property type="entry name" value="Carbohydrate_kinase_pred_CS"/>
</dbReference>
<dbReference type="NCBIfam" id="TIGR00196">
    <property type="entry name" value="yjeF_cterm"/>
    <property type="match status" value="1"/>
</dbReference>
<dbReference type="PROSITE" id="PS01049">
    <property type="entry name" value="YJEF_C_1"/>
    <property type="match status" value="1"/>
</dbReference>
<dbReference type="SUPFAM" id="SSF64153">
    <property type="entry name" value="YjeF N-terminal domain-like"/>
    <property type="match status" value="1"/>
</dbReference>
<gene>
    <name evidence="18" type="primary">nnrE</name>
    <name evidence="17" type="synonym">nnrD</name>
    <name evidence="22" type="ordered locus">Theam_1041</name>
</gene>
<dbReference type="GO" id="GO:0110051">
    <property type="term" value="P:metabolite repair"/>
    <property type="evidence" value="ECO:0007669"/>
    <property type="project" value="TreeGrafter"/>
</dbReference>
<dbReference type="PIRSF" id="PIRSF017184">
    <property type="entry name" value="Nnr"/>
    <property type="match status" value="1"/>
</dbReference>
<comment type="catalytic activity">
    <reaction evidence="2 18 19">
        <text>(6R)-NADPHX = (6S)-NADPHX</text>
        <dbReference type="Rhea" id="RHEA:32227"/>
        <dbReference type="ChEBI" id="CHEBI:64076"/>
        <dbReference type="ChEBI" id="CHEBI:64077"/>
        <dbReference type="EC" id="5.1.99.6"/>
    </reaction>
</comment>
<comment type="catalytic activity">
    <reaction evidence="15 17 19">
        <text>(6S)-NADHX + ADP = AMP + phosphate + NADH + H(+)</text>
        <dbReference type="Rhea" id="RHEA:32223"/>
        <dbReference type="ChEBI" id="CHEBI:15378"/>
        <dbReference type="ChEBI" id="CHEBI:43474"/>
        <dbReference type="ChEBI" id="CHEBI:57945"/>
        <dbReference type="ChEBI" id="CHEBI:64074"/>
        <dbReference type="ChEBI" id="CHEBI:456215"/>
        <dbReference type="ChEBI" id="CHEBI:456216"/>
        <dbReference type="EC" id="4.2.1.136"/>
    </reaction>
</comment>
<evidence type="ECO:0000256" key="16">
    <source>
        <dbReference type="ARBA" id="ARBA00049209"/>
    </source>
</evidence>
<comment type="function">
    <text evidence="18">Catalyzes the epimerization of the S- and R-forms of NAD(P)HX, a damaged form of NAD(P)H that is a result of enzymatic or heat-dependent hydration. This is a prerequisite for the S-specific NAD(P)H-hydrate dehydratase to allow the repair of both epimers of NAD(P)HX.</text>
</comment>
<dbReference type="InterPro" id="IPR000631">
    <property type="entry name" value="CARKD"/>
</dbReference>
<dbReference type="HAMAP" id="MF_01966">
    <property type="entry name" value="NADHX_epimerase"/>
    <property type="match status" value="1"/>
</dbReference>
<evidence type="ECO:0000259" key="21">
    <source>
        <dbReference type="PROSITE" id="PS51385"/>
    </source>
</evidence>
<keyword evidence="12 17" id="KW-0456">Lyase</keyword>
<dbReference type="CDD" id="cd01171">
    <property type="entry name" value="YXKO-related"/>
    <property type="match status" value="1"/>
</dbReference>
<keyword evidence="8 17" id="KW-0521">NADP</keyword>
<dbReference type="GO" id="GO:0052856">
    <property type="term" value="F:NAD(P)HX epimerase activity"/>
    <property type="evidence" value="ECO:0007669"/>
    <property type="project" value="UniProtKB-UniRule"/>
</dbReference>
<dbReference type="PROSITE" id="PS51383">
    <property type="entry name" value="YJEF_C_3"/>
    <property type="match status" value="1"/>
</dbReference>
<dbReference type="PROSITE" id="PS51385">
    <property type="entry name" value="YJEF_N"/>
    <property type="match status" value="1"/>
</dbReference>
<dbReference type="GO" id="GO:0052855">
    <property type="term" value="F:ADP-dependent NAD(P)H-hydrate dehydratase activity"/>
    <property type="evidence" value="ECO:0007669"/>
    <property type="project" value="UniProtKB-UniRule"/>
</dbReference>
<dbReference type="GO" id="GO:0046872">
    <property type="term" value="F:metal ion binding"/>
    <property type="evidence" value="ECO:0007669"/>
    <property type="project" value="UniProtKB-UniRule"/>
</dbReference>
<evidence type="ECO:0000256" key="3">
    <source>
        <dbReference type="ARBA" id="ARBA00006001"/>
    </source>
</evidence>
<feature type="binding site" evidence="18">
    <location>
        <position position="143"/>
    </location>
    <ligand>
        <name>(6S)-NADPHX</name>
        <dbReference type="ChEBI" id="CHEBI:64076"/>
    </ligand>
</feature>
<dbReference type="InterPro" id="IPR036652">
    <property type="entry name" value="YjeF_N_dom_sf"/>
</dbReference>
<dbReference type="NCBIfam" id="TIGR00197">
    <property type="entry name" value="yjeF_nterm"/>
    <property type="match status" value="1"/>
</dbReference>
<evidence type="ECO:0000256" key="19">
    <source>
        <dbReference type="PIRNR" id="PIRNR017184"/>
    </source>
</evidence>
<keyword evidence="22" id="KW-0808">Transferase</keyword>
<feature type="binding site" evidence="18">
    <location>
        <position position="57"/>
    </location>
    <ligand>
        <name>K(+)</name>
        <dbReference type="ChEBI" id="CHEBI:29103"/>
    </ligand>
</feature>
<dbReference type="eggNOG" id="COG0062">
    <property type="taxonomic scope" value="Bacteria"/>
</dbReference>
<feature type="binding site" evidence="17">
    <location>
        <position position="336"/>
    </location>
    <ligand>
        <name>(6S)-NADPHX</name>
        <dbReference type="ChEBI" id="CHEBI:64076"/>
    </ligand>
</feature>
<feature type="binding site" evidence="18">
    <location>
        <position position="161"/>
    </location>
    <ligand>
        <name>(6S)-NADPHX</name>
        <dbReference type="ChEBI" id="CHEBI:64076"/>
    </ligand>
</feature>
<evidence type="ECO:0000256" key="14">
    <source>
        <dbReference type="ARBA" id="ARBA00025153"/>
    </source>
</evidence>
<dbReference type="PROSITE" id="PS01050">
    <property type="entry name" value="YJEF_C_2"/>
    <property type="match status" value="1"/>
</dbReference>
<feature type="domain" description="YjeF N-terminal" evidence="21">
    <location>
        <begin position="9"/>
        <end position="218"/>
    </location>
</feature>
<feature type="binding site" evidence="18">
    <location>
        <begin position="56"/>
        <end position="60"/>
    </location>
    <ligand>
        <name>(6S)-NADPHX</name>
        <dbReference type="ChEBI" id="CHEBI:64076"/>
    </ligand>
</feature>
<evidence type="ECO:0000256" key="12">
    <source>
        <dbReference type="ARBA" id="ARBA00023239"/>
    </source>
</evidence>
<evidence type="ECO:0000256" key="15">
    <source>
        <dbReference type="ARBA" id="ARBA00048238"/>
    </source>
</evidence>
<dbReference type="Gene3D" id="3.40.1190.20">
    <property type="match status" value="1"/>
</dbReference>
<dbReference type="Pfam" id="PF01256">
    <property type="entry name" value="Carb_kinase"/>
    <property type="match status" value="1"/>
</dbReference>
<dbReference type="OrthoDB" id="9806925at2"/>
<dbReference type="eggNOG" id="COG0063">
    <property type="taxonomic scope" value="Bacteria"/>
</dbReference>
<feature type="binding site" evidence="18">
    <location>
        <position position="128"/>
    </location>
    <ligand>
        <name>K(+)</name>
        <dbReference type="ChEBI" id="CHEBI:29103"/>
    </ligand>
</feature>
<evidence type="ECO:0000256" key="6">
    <source>
        <dbReference type="ARBA" id="ARBA00022741"/>
    </source>
</evidence>
<dbReference type="HAMAP" id="MF_01965">
    <property type="entry name" value="NADHX_dehydratase"/>
    <property type="match status" value="1"/>
</dbReference>
<keyword evidence="5 18" id="KW-0479">Metal-binding</keyword>